<dbReference type="Proteomes" id="UP001480595">
    <property type="component" value="Unassembled WGS sequence"/>
</dbReference>
<reference evidence="1 2" key="1">
    <citation type="submission" date="2023-01" db="EMBL/GenBank/DDBJ databases">
        <title>Analysis of 21 Apiospora genomes using comparative genomics revels a genus with tremendous synthesis potential of carbohydrate active enzymes and secondary metabolites.</title>
        <authorList>
            <person name="Sorensen T."/>
        </authorList>
    </citation>
    <scope>NUCLEOTIDE SEQUENCE [LARGE SCALE GENOMIC DNA]</scope>
    <source>
        <strain evidence="1 2">CBS 135458</strain>
    </source>
</reference>
<sequence>MTLIFNTRRDSWGLEGFQLGINEIAASLSVGKSCGSIFTRREYSTLFDVVQDNVQFARSCDILGESKEDIVNLLNLLVIGGLASVVVNSTEKPDLPYAFKPHIATFVSSCIDADCSSDVANRARR</sequence>
<organism evidence="1 2">
    <name type="scientific">Apiospora phragmitis</name>
    <dbReference type="NCBI Taxonomy" id="2905665"/>
    <lineage>
        <taxon>Eukaryota</taxon>
        <taxon>Fungi</taxon>
        <taxon>Dikarya</taxon>
        <taxon>Ascomycota</taxon>
        <taxon>Pezizomycotina</taxon>
        <taxon>Sordariomycetes</taxon>
        <taxon>Xylariomycetidae</taxon>
        <taxon>Amphisphaeriales</taxon>
        <taxon>Apiosporaceae</taxon>
        <taxon>Apiospora</taxon>
    </lineage>
</organism>
<dbReference type="EMBL" id="JAQQWL010000012">
    <property type="protein sequence ID" value="KAK8043752.1"/>
    <property type="molecule type" value="Genomic_DNA"/>
</dbReference>
<gene>
    <name evidence="1" type="ORF">PG994_012590</name>
</gene>
<name>A0ABR1TAX1_9PEZI</name>
<protein>
    <submittedName>
        <fullName evidence="1">Uncharacterized protein</fullName>
    </submittedName>
</protein>
<dbReference type="RefSeq" id="XP_066710147.1">
    <property type="nucleotide sequence ID" value="XM_066863999.1"/>
</dbReference>
<dbReference type="GeneID" id="92097062"/>
<accession>A0ABR1TAX1</accession>
<evidence type="ECO:0000313" key="2">
    <source>
        <dbReference type="Proteomes" id="UP001480595"/>
    </source>
</evidence>
<proteinExistence type="predicted"/>
<keyword evidence="2" id="KW-1185">Reference proteome</keyword>
<comment type="caution">
    <text evidence="1">The sequence shown here is derived from an EMBL/GenBank/DDBJ whole genome shotgun (WGS) entry which is preliminary data.</text>
</comment>
<evidence type="ECO:0000313" key="1">
    <source>
        <dbReference type="EMBL" id="KAK8043752.1"/>
    </source>
</evidence>